<dbReference type="RefSeq" id="WP_317642827.1">
    <property type="nucleotide sequence ID" value="NZ_AP026800.1"/>
</dbReference>
<organism evidence="1 2">
    <name type="scientific">Bombiscardovia apis</name>
    <dbReference type="NCBI Taxonomy" id="2932182"/>
    <lineage>
        <taxon>Bacteria</taxon>
        <taxon>Bacillati</taxon>
        <taxon>Actinomycetota</taxon>
        <taxon>Actinomycetes</taxon>
        <taxon>Bifidobacteriales</taxon>
        <taxon>Bifidobacteriaceae</taxon>
        <taxon>Bombiscardovia</taxon>
    </lineage>
</organism>
<keyword evidence="2" id="KW-1185">Reference proteome</keyword>
<name>A0ABN6SJQ3_9BIFI</name>
<sequence length="92" mass="10167">MAQVEGVPLFEIAMQPLITGSVGRNAVVQMRMYESEPDLAFDVCIGHWAGIKDVPHGNKRASMMQGEIIREQQNAAMRDAMSQFRSGSKAGW</sequence>
<evidence type="ECO:0000313" key="1">
    <source>
        <dbReference type="EMBL" id="BDR55333.1"/>
    </source>
</evidence>
<dbReference type="EMBL" id="AP026800">
    <property type="protein sequence ID" value="BDR55333.1"/>
    <property type="molecule type" value="Genomic_DNA"/>
</dbReference>
<reference evidence="1 2" key="1">
    <citation type="journal article" date="2023" name="Microbiol. Spectr.">
        <title>Symbiosis of Carpenter Bees with Uncharacterized Lactic Acid Bacteria Showing NAD Auxotrophy.</title>
        <authorList>
            <person name="Kawasaki S."/>
            <person name="Ozawa K."/>
            <person name="Mori T."/>
            <person name="Yamamoto A."/>
            <person name="Ito M."/>
            <person name="Ohkuma M."/>
            <person name="Sakamoto M."/>
            <person name="Matsutani M."/>
        </authorList>
    </citation>
    <scope>NUCLEOTIDE SEQUENCE [LARGE SCALE GENOMIC DNA]</scope>
    <source>
        <strain evidence="1 2">KimH</strain>
    </source>
</reference>
<evidence type="ECO:0000313" key="2">
    <source>
        <dbReference type="Proteomes" id="UP001321748"/>
    </source>
</evidence>
<accession>A0ABN6SJQ3</accession>
<dbReference type="Proteomes" id="UP001321748">
    <property type="component" value="Chromosome"/>
</dbReference>
<protein>
    <submittedName>
        <fullName evidence="1">Uncharacterized protein</fullName>
    </submittedName>
</protein>
<proteinExistence type="predicted"/>
<gene>
    <name evidence="1" type="ORF">KIMH_14440</name>
</gene>